<feature type="active site" description="Proton acceptor" evidence="4">
    <location>
        <position position="155"/>
    </location>
</feature>
<name>D5X932_THEPJ</name>
<dbReference type="SUPFAM" id="SSF53850">
    <property type="entry name" value="Periplasmic binding protein-like II"/>
    <property type="match status" value="1"/>
</dbReference>
<dbReference type="OrthoDB" id="9809439at2"/>
<evidence type="ECO:0000256" key="2">
    <source>
        <dbReference type="ARBA" id="ARBA00022428"/>
    </source>
</evidence>
<comment type="similarity">
    <text evidence="4">Belongs to the MqnA/MqnD family. MqnD subfamily.</text>
</comment>
<dbReference type="GO" id="GO:0009234">
    <property type="term" value="P:menaquinone biosynthetic process"/>
    <property type="evidence" value="ECO:0007669"/>
    <property type="project" value="UniProtKB-UniRule"/>
</dbReference>
<dbReference type="PANTHER" id="PTHR37167:SF1">
    <property type="entry name" value="1,4-DIHYDROXY-6-NAPHTOATE SYNTHASE"/>
    <property type="match status" value="1"/>
</dbReference>
<comment type="function">
    <text evidence="4">Catalyzes the conversion of cyclic dehypoxanthine futalosine (cyclic DHFL) into 1,4-dihydroxy-6-naphthoate, a step in the biosynthesis of menaquinone (MK, vitamin K2).</text>
</comment>
<dbReference type="GO" id="GO:0016830">
    <property type="term" value="F:carbon-carbon lyase activity"/>
    <property type="evidence" value="ECO:0007669"/>
    <property type="project" value="UniProtKB-UniRule"/>
</dbReference>
<gene>
    <name evidence="4" type="primary">mqnD</name>
    <name evidence="5" type="ordered locus">TherJR_0140</name>
</gene>
<keyword evidence="2 4" id="KW-0474">Menaquinone biosynthesis</keyword>
<dbReference type="RefSeq" id="WP_013119060.1">
    <property type="nucleotide sequence ID" value="NC_014152.1"/>
</dbReference>
<dbReference type="InterPro" id="IPR003773">
    <property type="entry name" value="Menaquinone_biosynth"/>
</dbReference>
<reference evidence="5 6" key="1">
    <citation type="submission" date="2010-05" db="EMBL/GenBank/DDBJ databases">
        <title>Complete sequence of Thermincola sp. JR.</title>
        <authorList>
            <consortium name="US DOE Joint Genome Institute"/>
            <person name="Lucas S."/>
            <person name="Copeland A."/>
            <person name="Lapidus A."/>
            <person name="Cheng J.-F."/>
            <person name="Bruce D."/>
            <person name="Goodwin L."/>
            <person name="Pitluck S."/>
            <person name="Chertkov O."/>
            <person name="Detter J.C."/>
            <person name="Han C."/>
            <person name="Tapia R."/>
            <person name="Land M."/>
            <person name="Hauser L."/>
            <person name="Kyrpides N."/>
            <person name="Mikhailova N."/>
            <person name="Hazen T.C."/>
            <person name="Woyke T."/>
        </authorList>
    </citation>
    <scope>NUCLEOTIDE SEQUENCE [LARGE SCALE GENOMIC DNA]</scope>
    <source>
        <strain evidence="5 6">JR</strain>
    </source>
</reference>
<dbReference type="UniPathway" id="UPA00079"/>
<dbReference type="KEGG" id="tjr:TherJR_0140"/>
<feature type="binding site" evidence="4">
    <location>
        <begin position="111"/>
        <end position="112"/>
    </location>
    <ligand>
        <name>substrate</name>
    </ligand>
</feature>
<dbReference type="Gene3D" id="3.40.190.10">
    <property type="entry name" value="Periplasmic binding protein-like II"/>
    <property type="match status" value="2"/>
</dbReference>
<dbReference type="AlphaFoldDB" id="D5X932"/>
<dbReference type="Pfam" id="PF02621">
    <property type="entry name" value="VitK2_biosynth"/>
    <property type="match status" value="1"/>
</dbReference>
<organism evidence="5 6">
    <name type="scientific">Thermincola potens (strain JR)</name>
    <dbReference type="NCBI Taxonomy" id="635013"/>
    <lineage>
        <taxon>Bacteria</taxon>
        <taxon>Bacillati</taxon>
        <taxon>Bacillota</taxon>
        <taxon>Clostridia</taxon>
        <taxon>Eubacteriales</taxon>
        <taxon>Thermincolaceae</taxon>
        <taxon>Thermincola</taxon>
    </lineage>
</organism>
<keyword evidence="6" id="KW-1185">Reference proteome</keyword>
<evidence type="ECO:0000256" key="1">
    <source>
        <dbReference type="ARBA" id="ARBA00004863"/>
    </source>
</evidence>
<keyword evidence="3 4" id="KW-0456">Lyase</keyword>
<dbReference type="STRING" id="635013.TherJR_0140"/>
<comment type="catalytic activity">
    <reaction evidence="4">
        <text>cyclic dehypoxanthinylfutalosinate = 1,4-dihydroxy-6-naphthoate + dihydroxyacetone</text>
        <dbReference type="Rhea" id="RHEA:33087"/>
        <dbReference type="ChEBI" id="CHEBI:16016"/>
        <dbReference type="ChEBI" id="CHEBI:64254"/>
        <dbReference type="ChEBI" id="CHEBI:64270"/>
        <dbReference type="EC" id="4.1.99.29"/>
    </reaction>
</comment>
<evidence type="ECO:0000256" key="4">
    <source>
        <dbReference type="HAMAP-Rule" id="MF_00996"/>
    </source>
</evidence>
<dbReference type="HAMAP" id="MF_00996">
    <property type="entry name" value="MqnD"/>
    <property type="match status" value="1"/>
</dbReference>
<dbReference type="EC" id="4.1.99.29" evidence="4"/>
<dbReference type="InterPro" id="IPR030869">
    <property type="entry name" value="MqnD"/>
</dbReference>
<protein>
    <recommendedName>
        <fullName evidence="4">1,4-dihydroxy-6-naphtoate synthase</fullName>
        <ecNumber evidence="4">4.1.99.29</ecNumber>
    </recommendedName>
    <alternativeName>
        <fullName evidence="4">Menaquinone biosynthetic enzyme MqnD</fullName>
    </alternativeName>
</protein>
<feature type="binding site" evidence="4">
    <location>
        <begin position="53"/>
        <end position="55"/>
    </location>
    <ligand>
        <name>substrate</name>
    </ligand>
</feature>
<dbReference type="PANTHER" id="PTHR37167">
    <property type="entry name" value="1,4-DIHYDROXY-6-NAPHTOATE SYNTHASE"/>
    <property type="match status" value="1"/>
</dbReference>
<evidence type="ECO:0000313" key="6">
    <source>
        <dbReference type="Proteomes" id="UP000002377"/>
    </source>
</evidence>
<dbReference type="HOGENOM" id="CLU_070326_0_0_9"/>
<dbReference type="eggNOG" id="COG2107">
    <property type="taxonomic scope" value="Bacteria"/>
</dbReference>
<evidence type="ECO:0000256" key="3">
    <source>
        <dbReference type="ARBA" id="ARBA00023239"/>
    </source>
</evidence>
<accession>D5X932</accession>
<comment type="pathway">
    <text evidence="1 4">Quinol/quinone metabolism; menaquinone biosynthesis.</text>
</comment>
<sequence length="279" mass="29923">MRIAFSPCPNDTFIFHAWVHGLIPGAPKLEVTYADIDVTNSLAASGNGPEVIKISYAALPWVLSDYALLPCGGALGRGCGPLLLTSPKAGNTKDPAVLTGKRVAVPSERSTAYLLFRLWAAQKVPGGVGEIVVMPFHEIMPAVRDGAVDAGLVIHEARFTYHSYGLGLLADLGSWWEADTNLPIPLGAIVARRNLDLTAVASWIRASLRYAWAHPEASREYVMCHAQELSPEVAQAHINLYVNEFSENLGKTGYQAVTTLLSRAAQAGLVPRVDLAALS</sequence>
<evidence type="ECO:0000313" key="5">
    <source>
        <dbReference type="EMBL" id="ADG81032.1"/>
    </source>
</evidence>
<proteinExistence type="inferred from homology"/>
<dbReference type="EMBL" id="CP002028">
    <property type="protein sequence ID" value="ADG81032.1"/>
    <property type="molecule type" value="Genomic_DNA"/>
</dbReference>
<dbReference type="CDD" id="cd13635">
    <property type="entry name" value="PBP2_Ttha1568_Mqnd"/>
    <property type="match status" value="1"/>
</dbReference>
<dbReference type="Proteomes" id="UP000002377">
    <property type="component" value="Chromosome"/>
</dbReference>